<name>A0A7W7N6B4_9FLAO</name>
<evidence type="ECO:0000259" key="2">
    <source>
        <dbReference type="Pfam" id="PF13648"/>
    </source>
</evidence>
<dbReference type="InterPro" id="IPR024311">
    <property type="entry name" value="Lipocalin-like"/>
</dbReference>
<comment type="caution">
    <text evidence="3">The sequence shown here is derived from an EMBL/GenBank/DDBJ whole genome shotgun (WGS) entry which is preliminary data.</text>
</comment>
<sequence>MYFSNLFNNKFISKIKKLALLFVSVGLLLSSCSSNDNDENSSETKASIIGKWELTKHGNILNGSELLLTISPDGGCSNDQIEFLENGNYKELQYEYANSKCKEYNNDGTWSKSDNILKTKDILNNEFTYEILKLNETTLRLKITKGNDNSIYALTEFTRK</sequence>
<dbReference type="EMBL" id="JACHLD010000001">
    <property type="protein sequence ID" value="MBB4800251.1"/>
    <property type="molecule type" value="Genomic_DNA"/>
</dbReference>
<gene>
    <name evidence="3" type="ORF">HNP37_000290</name>
</gene>
<dbReference type="Proteomes" id="UP000561681">
    <property type="component" value="Unassembled WGS sequence"/>
</dbReference>
<organism evidence="3 4">
    <name type="scientific">Flavobacterium nitrogenifigens</name>
    <dbReference type="NCBI Taxonomy" id="1617283"/>
    <lineage>
        <taxon>Bacteria</taxon>
        <taxon>Pseudomonadati</taxon>
        <taxon>Bacteroidota</taxon>
        <taxon>Flavobacteriia</taxon>
        <taxon>Flavobacteriales</taxon>
        <taxon>Flavobacteriaceae</taxon>
        <taxon>Flavobacterium</taxon>
    </lineage>
</organism>
<keyword evidence="4" id="KW-1185">Reference proteome</keyword>
<feature type="chain" id="PRO_5030791547" description="Lipocalin-like domain-containing protein" evidence="1">
    <location>
        <begin position="37"/>
        <end position="160"/>
    </location>
</feature>
<evidence type="ECO:0000313" key="3">
    <source>
        <dbReference type="EMBL" id="MBB4800251.1"/>
    </source>
</evidence>
<accession>A0A7W7N6B4</accession>
<dbReference type="Pfam" id="PF13648">
    <property type="entry name" value="Lipocalin_4"/>
    <property type="match status" value="1"/>
</dbReference>
<feature type="signal peptide" evidence="1">
    <location>
        <begin position="1"/>
        <end position="36"/>
    </location>
</feature>
<dbReference type="RefSeq" id="WP_184157858.1">
    <property type="nucleotide sequence ID" value="NZ_JACHLD010000001.1"/>
</dbReference>
<keyword evidence="1" id="KW-0732">Signal</keyword>
<evidence type="ECO:0000313" key="4">
    <source>
        <dbReference type="Proteomes" id="UP000561681"/>
    </source>
</evidence>
<dbReference type="AlphaFoldDB" id="A0A7W7N6B4"/>
<proteinExistence type="predicted"/>
<evidence type="ECO:0000256" key="1">
    <source>
        <dbReference type="SAM" id="SignalP"/>
    </source>
</evidence>
<reference evidence="3 4" key="1">
    <citation type="submission" date="2020-08" db="EMBL/GenBank/DDBJ databases">
        <title>Functional genomics of gut bacteria from endangered species of beetles.</title>
        <authorList>
            <person name="Carlos-Shanley C."/>
        </authorList>
    </citation>
    <scope>NUCLEOTIDE SEQUENCE [LARGE SCALE GENOMIC DNA]</scope>
    <source>
        <strain evidence="3 4">S00142</strain>
    </source>
</reference>
<feature type="domain" description="Lipocalin-like" evidence="2">
    <location>
        <begin position="48"/>
        <end position="141"/>
    </location>
</feature>
<protein>
    <recommendedName>
        <fullName evidence="2">Lipocalin-like domain-containing protein</fullName>
    </recommendedName>
</protein>